<protein>
    <submittedName>
        <fullName evidence="1">Uncharacterized protein</fullName>
    </submittedName>
</protein>
<sequence length="114" mass="13318">MPTQLRANLCTDNVTVMSLWKIILNSRCFCRKNRQIKMRPAKSEENLNVKCAIGQTKKLIIEEASQLLERRREKFTQVLVIFRLWCRDLHRVESVLAVHCIAGFYALKSGDLLR</sequence>
<accession>A0AAW2GRN6</accession>
<dbReference type="AlphaFoldDB" id="A0AAW2GRN6"/>
<dbReference type="EMBL" id="JADYXP020000002">
    <property type="protein sequence ID" value="KAL0129868.1"/>
    <property type="molecule type" value="Genomic_DNA"/>
</dbReference>
<keyword evidence="2" id="KW-1185">Reference proteome</keyword>
<proteinExistence type="predicted"/>
<evidence type="ECO:0000313" key="2">
    <source>
        <dbReference type="Proteomes" id="UP001430953"/>
    </source>
</evidence>
<evidence type="ECO:0000313" key="1">
    <source>
        <dbReference type="EMBL" id="KAL0129868.1"/>
    </source>
</evidence>
<organism evidence="1 2">
    <name type="scientific">Cardiocondyla obscurior</name>
    <dbReference type="NCBI Taxonomy" id="286306"/>
    <lineage>
        <taxon>Eukaryota</taxon>
        <taxon>Metazoa</taxon>
        <taxon>Ecdysozoa</taxon>
        <taxon>Arthropoda</taxon>
        <taxon>Hexapoda</taxon>
        <taxon>Insecta</taxon>
        <taxon>Pterygota</taxon>
        <taxon>Neoptera</taxon>
        <taxon>Endopterygota</taxon>
        <taxon>Hymenoptera</taxon>
        <taxon>Apocrita</taxon>
        <taxon>Aculeata</taxon>
        <taxon>Formicoidea</taxon>
        <taxon>Formicidae</taxon>
        <taxon>Myrmicinae</taxon>
        <taxon>Cardiocondyla</taxon>
    </lineage>
</organism>
<gene>
    <name evidence="1" type="ORF">PUN28_001853</name>
</gene>
<name>A0AAW2GRN6_9HYME</name>
<reference evidence="1 2" key="1">
    <citation type="submission" date="2023-03" db="EMBL/GenBank/DDBJ databases">
        <title>High recombination rates correlate with genetic variation in Cardiocondyla obscurior ants.</title>
        <authorList>
            <person name="Errbii M."/>
        </authorList>
    </citation>
    <scope>NUCLEOTIDE SEQUENCE [LARGE SCALE GENOMIC DNA]</scope>
    <source>
        <strain evidence="1">Alpha-2009</strain>
        <tissue evidence="1">Whole body</tissue>
    </source>
</reference>
<comment type="caution">
    <text evidence="1">The sequence shown here is derived from an EMBL/GenBank/DDBJ whole genome shotgun (WGS) entry which is preliminary data.</text>
</comment>
<dbReference type="Proteomes" id="UP001430953">
    <property type="component" value="Unassembled WGS sequence"/>
</dbReference>